<proteinExistence type="predicted"/>
<dbReference type="SMART" id="SM00342">
    <property type="entry name" value="HTH_ARAC"/>
    <property type="match status" value="1"/>
</dbReference>
<dbReference type="PANTHER" id="PTHR46796">
    <property type="entry name" value="HTH-TYPE TRANSCRIPTIONAL ACTIVATOR RHAS-RELATED"/>
    <property type="match status" value="1"/>
</dbReference>
<dbReference type="GO" id="GO:0003700">
    <property type="term" value="F:DNA-binding transcription factor activity"/>
    <property type="evidence" value="ECO:0007669"/>
    <property type="project" value="InterPro"/>
</dbReference>
<dbReference type="GO" id="GO:0043565">
    <property type="term" value="F:sequence-specific DNA binding"/>
    <property type="evidence" value="ECO:0007669"/>
    <property type="project" value="InterPro"/>
</dbReference>
<reference evidence="5" key="1">
    <citation type="submission" date="2022-01" db="EMBL/GenBank/DDBJ databases">
        <title>Jiella avicenniae sp. nov., a novel endophytic bacterium isolated from bark of Avicennia marina.</title>
        <authorList>
            <person name="Tuo L."/>
        </authorList>
    </citation>
    <scope>NUCLEOTIDE SEQUENCE</scope>
    <source>
        <strain evidence="5">CBK1P-4</strain>
    </source>
</reference>
<dbReference type="PRINTS" id="PR00032">
    <property type="entry name" value="HTHARAC"/>
</dbReference>
<keyword evidence="1" id="KW-0805">Transcription regulation</keyword>
<evidence type="ECO:0000256" key="2">
    <source>
        <dbReference type="ARBA" id="ARBA00023125"/>
    </source>
</evidence>
<accession>A0A9X1T5L5</accession>
<dbReference type="InterPro" id="IPR035418">
    <property type="entry name" value="AraC-bd_2"/>
</dbReference>
<dbReference type="Proteomes" id="UP001139035">
    <property type="component" value="Unassembled WGS sequence"/>
</dbReference>
<gene>
    <name evidence="5" type="ORF">LZD57_15100</name>
</gene>
<feature type="domain" description="HTH araC/xylS-type" evidence="4">
    <location>
        <begin position="190"/>
        <end position="290"/>
    </location>
</feature>
<dbReference type="Pfam" id="PF12833">
    <property type="entry name" value="HTH_18"/>
    <property type="match status" value="1"/>
</dbReference>
<dbReference type="PROSITE" id="PS00041">
    <property type="entry name" value="HTH_ARAC_FAMILY_1"/>
    <property type="match status" value="1"/>
</dbReference>
<dbReference type="PROSITE" id="PS01124">
    <property type="entry name" value="HTH_ARAC_FAMILY_2"/>
    <property type="match status" value="1"/>
</dbReference>
<name>A0A9X1T5L5_9HYPH</name>
<dbReference type="SUPFAM" id="SSF46689">
    <property type="entry name" value="Homeodomain-like"/>
    <property type="match status" value="1"/>
</dbReference>
<dbReference type="InterPro" id="IPR020449">
    <property type="entry name" value="Tscrpt_reg_AraC-type_HTH"/>
</dbReference>
<evidence type="ECO:0000313" key="5">
    <source>
        <dbReference type="EMBL" id="MCE7029322.1"/>
    </source>
</evidence>
<dbReference type="AlphaFoldDB" id="A0A9X1T5L5"/>
<evidence type="ECO:0000256" key="3">
    <source>
        <dbReference type="ARBA" id="ARBA00023163"/>
    </source>
</evidence>
<keyword evidence="2" id="KW-0238">DNA-binding</keyword>
<dbReference type="InterPro" id="IPR050204">
    <property type="entry name" value="AraC_XylS_family_regulators"/>
</dbReference>
<dbReference type="Pfam" id="PF14525">
    <property type="entry name" value="AraC_binding_2"/>
    <property type="match status" value="1"/>
</dbReference>
<dbReference type="EMBL" id="JAJUWU010000015">
    <property type="protein sequence ID" value="MCE7029322.1"/>
    <property type="molecule type" value="Genomic_DNA"/>
</dbReference>
<dbReference type="InterPro" id="IPR018062">
    <property type="entry name" value="HTH_AraC-typ_CS"/>
</dbReference>
<evidence type="ECO:0000256" key="1">
    <source>
        <dbReference type="ARBA" id="ARBA00023015"/>
    </source>
</evidence>
<organism evidence="5 6">
    <name type="scientific">Jiella avicenniae</name>
    <dbReference type="NCBI Taxonomy" id="2907202"/>
    <lineage>
        <taxon>Bacteria</taxon>
        <taxon>Pseudomonadati</taxon>
        <taxon>Pseudomonadota</taxon>
        <taxon>Alphaproteobacteria</taxon>
        <taxon>Hyphomicrobiales</taxon>
        <taxon>Aurantimonadaceae</taxon>
        <taxon>Jiella</taxon>
    </lineage>
</organism>
<dbReference type="Gene3D" id="1.10.10.60">
    <property type="entry name" value="Homeodomain-like"/>
    <property type="match status" value="1"/>
</dbReference>
<dbReference type="PANTHER" id="PTHR46796:SF6">
    <property type="entry name" value="ARAC SUBFAMILY"/>
    <property type="match status" value="1"/>
</dbReference>
<keyword evidence="6" id="KW-1185">Reference proteome</keyword>
<comment type="caution">
    <text evidence="5">The sequence shown here is derived from an EMBL/GenBank/DDBJ whole genome shotgun (WGS) entry which is preliminary data.</text>
</comment>
<evidence type="ECO:0000259" key="4">
    <source>
        <dbReference type="PROSITE" id="PS01124"/>
    </source>
</evidence>
<evidence type="ECO:0000313" key="6">
    <source>
        <dbReference type="Proteomes" id="UP001139035"/>
    </source>
</evidence>
<keyword evidence="3" id="KW-0804">Transcription</keyword>
<dbReference type="InterPro" id="IPR018060">
    <property type="entry name" value="HTH_AraC"/>
</dbReference>
<protein>
    <submittedName>
        <fullName evidence="5">Helix-turn-helix domain-containing protein</fullName>
    </submittedName>
</protein>
<sequence length="325" mass="35005">MWRTLVRPLFDVKPIGGDVANFSGGADILHAGTVLLSRTAATAQHFRREVPKYAAPEWDHIVVQLYETGGYVGDCAGEAIGIAAGEISVLDLGRPFETAASDFSNVTLVIPREVCARAQSGLFHGRRLGHESVMTPLVRSHLTFLADNASRLTSAEMGAGVEALLTLMNASAGREGDARARAALAASLRQKIVQFIDERLADPELSPAAIASACGLSRASLYRLAEVDDGIASLVQSRRLSRAFDLIADASARAVRIDDVCHSVGFASAAHFSRAFKACYGVSPRDLRALAGQHFDCSFLKRDHRLADWTVSMRQLYERLLAGGR</sequence>
<dbReference type="InterPro" id="IPR009057">
    <property type="entry name" value="Homeodomain-like_sf"/>
</dbReference>